<protein>
    <recommendedName>
        <fullName evidence="3">Group-specific protein</fullName>
    </recommendedName>
</protein>
<organism evidence="1 2">
    <name type="scientific">Perspicuibacillus lycopersici</name>
    <dbReference type="NCBI Taxonomy" id="1325689"/>
    <lineage>
        <taxon>Bacteria</taxon>
        <taxon>Bacillati</taxon>
        <taxon>Bacillota</taxon>
        <taxon>Bacilli</taxon>
        <taxon>Bacillales</taxon>
        <taxon>Bacillaceae</taxon>
        <taxon>Perspicuibacillus</taxon>
    </lineage>
</organism>
<name>A0AAE3LQL6_9BACI</name>
<comment type="caution">
    <text evidence="1">The sequence shown here is derived from an EMBL/GenBank/DDBJ whole genome shotgun (WGS) entry which is preliminary data.</text>
</comment>
<dbReference type="Proteomes" id="UP001209318">
    <property type="component" value="Unassembled WGS sequence"/>
</dbReference>
<accession>A0AAE3LQL6</accession>
<evidence type="ECO:0000313" key="1">
    <source>
        <dbReference type="EMBL" id="MCU9613644.1"/>
    </source>
</evidence>
<dbReference type="EMBL" id="JAOUSF010000003">
    <property type="protein sequence ID" value="MCU9613644.1"/>
    <property type="molecule type" value="Genomic_DNA"/>
</dbReference>
<gene>
    <name evidence="1" type="ORF">OEV98_08730</name>
</gene>
<proteinExistence type="predicted"/>
<dbReference type="AlphaFoldDB" id="A0AAE3LQL6"/>
<dbReference type="RefSeq" id="WP_263072882.1">
    <property type="nucleotide sequence ID" value="NZ_JAOUSF010000003.1"/>
</dbReference>
<reference evidence="1" key="1">
    <citation type="submission" date="2022-10" db="EMBL/GenBank/DDBJ databases">
        <title>Description of Fervidibacillus gen. nov. in the family Fervidibacillaceae fam. nov. with two species, Fervidibacillus albus sp. nov., and Fervidibacillus halotolerans sp. nov., isolated from tidal flat sediments.</title>
        <authorList>
            <person name="Kwon K.K."/>
            <person name="Yang S.-H."/>
        </authorList>
    </citation>
    <scope>NUCLEOTIDE SEQUENCE</scope>
    <source>
        <strain evidence="1">JCM 19140</strain>
    </source>
</reference>
<keyword evidence="2" id="KW-1185">Reference proteome</keyword>
<evidence type="ECO:0008006" key="3">
    <source>
        <dbReference type="Google" id="ProtNLM"/>
    </source>
</evidence>
<evidence type="ECO:0000313" key="2">
    <source>
        <dbReference type="Proteomes" id="UP001209318"/>
    </source>
</evidence>
<sequence>MFDPTAYENIKVVLEGIVYENDLQGEILVIERNDLVNLADLSRSFNITFTHKDDIQHKVQVKIGLLSTFKQIASEWMTIHEQPGAGFSITFVINEALNEVLVKRMNKYMKQRTIGLFDVQWKKVIYSDQTINYEFLLQKNTILTENIMDEIPSIITLAIDILVSIDDMI</sequence>